<evidence type="ECO:0000313" key="3">
    <source>
        <dbReference type="Proteomes" id="UP000225706"/>
    </source>
</evidence>
<evidence type="ECO:0000256" key="1">
    <source>
        <dbReference type="SAM" id="SignalP"/>
    </source>
</evidence>
<dbReference type="Proteomes" id="UP000225706">
    <property type="component" value="Unassembled WGS sequence"/>
</dbReference>
<keyword evidence="3" id="KW-1185">Reference proteome</keyword>
<name>A0A2B4SES2_STYPI</name>
<evidence type="ECO:0000313" key="2">
    <source>
        <dbReference type="EMBL" id="PFX27876.1"/>
    </source>
</evidence>
<organism evidence="2 3">
    <name type="scientific">Stylophora pistillata</name>
    <name type="common">Smooth cauliflower coral</name>
    <dbReference type="NCBI Taxonomy" id="50429"/>
    <lineage>
        <taxon>Eukaryota</taxon>
        <taxon>Metazoa</taxon>
        <taxon>Cnidaria</taxon>
        <taxon>Anthozoa</taxon>
        <taxon>Hexacorallia</taxon>
        <taxon>Scleractinia</taxon>
        <taxon>Astrocoeniina</taxon>
        <taxon>Pocilloporidae</taxon>
        <taxon>Stylophora</taxon>
    </lineage>
</organism>
<dbReference type="AlphaFoldDB" id="A0A2B4SES2"/>
<feature type="chain" id="PRO_5013264907" evidence="1">
    <location>
        <begin position="21"/>
        <end position="128"/>
    </location>
</feature>
<comment type="caution">
    <text evidence="2">The sequence shown here is derived from an EMBL/GenBank/DDBJ whole genome shotgun (WGS) entry which is preliminary data.</text>
</comment>
<proteinExistence type="predicted"/>
<keyword evidence="1" id="KW-0732">Signal</keyword>
<accession>A0A2B4SES2</accession>
<protein>
    <submittedName>
        <fullName evidence="2">Uncharacterized protein</fullName>
    </submittedName>
</protein>
<dbReference type="EMBL" id="LSMT01000094">
    <property type="protein sequence ID" value="PFX27876.1"/>
    <property type="molecule type" value="Genomic_DNA"/>
</dbReference>
<dbReference type="OrthoDB" id="10387314at2759"/>
<reference evidence="3" key="1">
    <citation type="journal article" date="2017" name="bioRxiv">
        <title>Comparative analysis of the genomes of Stylophora pistillata and Acropora digitifera provides evidence for extensive differences between species of corals.</title>
        <authorList>
            <person name="Voolstra C.R."/>
            <person name="Li Y."/>
            <person name="Liew Y.J."/>
            <person name="Baumgarten S."/>
            <person name="Zoccola D."/>
            <person name="Flot J.-F."/>
            <person name="Tambutte S."/>
            <person name="Allemand D."/>
            <person name="Aranda M."/>
        </authorList>
    </citation>
    <scope>NUCLEOTIDE SEQUENCE [LARGE SCALE GENOMIC DNA]</scope>
</reference>
<sequence length="128" mass="15107">MSAKVFFFISALVFVMQIEANPLYGRDLFRRLDMRPRMDEHPEAYIRRRLETDLKPMMDETPDEYIARRDALLYRKGLCEDMAGAGGYCRKWIRMCASDKIVHYVDRGNYEFFTDTLCSATCHPERCS</sequence>
<gene>
    <name evidence="2" type="ORF">AWC38_SpisGene7444</name>
</gene>
<feature type="signal peptide" evidence="1">
    <location>
        <begin position="1"/>
        <end position="20"/>
    </location>
</feature>